<accession>A0A838CSM2</accession>
<protein>
    <submittedName>
        <fullName evidence="1">Uncharacterized protein</fullName>
    </submittedName>
</protein>
<dbReference type="AlphaFoldDB" id="A0A838CSM2"/>
<dbReference type="EMBL" id="JACEFG010000001">
    <property type="protein sequence ID" value="MBA2174606.1"/>
    <property type="molecule type" value="Genomic_DNA"/>
</dbReference>
<keyword evidence="2" id="KW-1185">Reference proteome</keyword>
<reference evidence="1 2" key="1">
    <citation type="journal article" date="2004" name="Extremophiles">
        <title>Halobacillus locisalis sp. nov., a halophilic bacterium isolated from a marine solar saltern of the Yellow Sea in Korea.</title>
        <authorList>
            <person name="Yoon J.H."/>
            <person name="Kang K.H."/>
            <person name="Oh T.K."/>
            <person name="Park Y.H."/>
        </authorList>
    </citation>
    <scope>NUCLEOTIDE SEQUENCE [LARGE SCALE GENOMIC DNA]</scope>
    <source>
        <strain evidence="1 2">KCTC 3788</strain>
    </source>
</reference>
<dbReference type="RefSeq" id="WP_181471595.1">
    <property type="nucleotide sequence ID" value="NZ_JACEFG010000001.1"/>
</dbReference>
<evidence type="ECO:0000313" key="2">
    <source>
        <dbReference type="Proteomes" id="UP000571017"/>
    </source>
</evidence>
<organism evidence="1 2">
    <name type="scientific">Halobacillus locisalis</name>
    <dbReference type="NCBI Taxonomy" id="220753"/>
    <lineage>
        <taxon>Bacteria</taxon>
        <taxon>Bacillati</taxon>
        <taxon>Bacillota</taxon>
        <taxon>Bacilli</taxon>
        <taxon>Bacillales</taxon>
        <taxon>Bacillaceae</taxon>
        <taxon>Halobacillus</taxon>
    </lineage>
</organism>
<dbReference type="Proteomes" id="UP000571017">
    <property type="component" value="Unassembled WGS sequence"/>
</dbReference>
<gene>
    <name evidence="1" type="ORF">H0266_06745</name>
</gene>
<name>A0A838CSM2_9BACI</name>
<proteinExistence type="predicted"/>
<sequence length="285" mass="33163">MDELKCTQMLDRFLLFYDQASIEQADFSRKLELWTKYYDFPHVPPGYKKNQLSKEMLEYGWGQYPLIYDQIKYFEMDPIHWQERLSQIKQILNVRSSVSASILFFVGTFETDPFIIEDKNEYLLCFPVEVGSIDFRMTQELTRVVNCTESGMAPSHTRTLAQLIFQEGIALHTAHQLLGEEQRNDAIPYFKDEACTREPNRVMMNILSHLDRTDYEALYSFTKGTGASGFEKEANYTGWNLVEYLLSQGATLNELASLKAEDVDHLVERSLYSILNKAYLTQTQE</sequence>
<evidence type="ECO:0000313" key="1">
    <source>
        <dbReference type="EMBL" id="MBA2174606.1"/>
    </source>
</evidence>
<comment type="caution">
    <text evidence="1">The sequence shown here is derived from an EMBL/GenBank/DDBJ whole genome shotgun (WGS) entry which is preliminary data.</text>
</comment>